<dbReference type="InterPro" id="IPR039781">
    <property type="entry name" value="Rad21/Rec8-like"/>
</dbReference>
<gene>
    <name evidence="5" type="ORF">ZIOFF_035672</name>
</gene>
<evidence type="ECO:0000256" key="2">
    <source>
        <dbReference type="ARBA" id="ARBA00023242"/>
    </source>
</evidence>
<dbReference type="CDD" id="cd21793">
    <property type="entry name" value="Rad21_Rec8_M_AtSYN1-like"/>
    <property type="match status" value="1"/>
</dbReference>
<comment type="caution">
    <text evidence="5">The sequence shown here is derived from an EMBL/GenBank/DDBJ whole genome shotgun (WGS) entry which is preliminary data.</text>
</comment>
<organism evidence="5 6">
    <name type="scientific">Zingiber officinale</name>
    <name type="common">Ginger</name>
    <name type="synonym">Amomum zingiber</name>
    <dbReference type="NCBI Taxonomy" id="94328"/>
    <lineage>
        <taxon>Eukaryota</taxon>
        <taxon>Viridiplantae</taxon>
        <taxon>Streptophyta</taxon>
        <taxon>Embryophyta</taxon>
        <taxon>Tracheophyta</taxon>
        <taxon>Spermatophyta</taxon>
        <taxon>Magnoliopsida</taxon>
        <taxon>Liliopsida</taxon>
        <taxon>Zingiberales</taxon>
        <taxon>Zingiberaceae</taxon>
        <taxon>Zingiber</taxon>
    </lineage>
</organism>
<dbReference type="PANTHER" id="PTHR12585">
    <property type="entry name" value="SCC1 / RAD21 FAMILY MEMBER"/>
    <property type="match status" value="1"/>
</dbReference>
<sequence>MFYSQFILAKKGPLGTIWIAAHLERKLRKNQVADTNIGDSVEHLGINAQNSILSPEVPIALRLSSHLLLGVVRIYSRKVNYLFHDCSEALLKVKQAFRSTAVDLPPEESIAPYHSITLPETFHLDDFELPDSAIHGDFVDHHVSTKEQITLQDTMDGTGYSTLQFGLDETFGDGTASQIGLELEEDLFLVEDNHPSQHDASTQVSDECAVHHDQSLFSFPLTPMDIDDDDKSGIVKDRDVADSKDISQFSNPQSMIYMKEYNIQTPDLNEIFSPSDAVEDVSREPCQSFISSSTTGVSALVVNFADAPSTDGFREEIFSGNMNEVPAISSHPDPSDSPCTVLIRPDSLLHPGHPQLATYELDSENTGQAPFSFSEPPKHREQRVSIDETQMECGQKSMSDLQDGCTFGQEKLRTADEQMENHGEAICRETTQVEGLESCSALHESIPSISSLHISQIDTEIFATPKTSDENSHAYGLVCVKNSNSCGAETQPSSCCSVDYIEVSPSFNGDSSALCSNMHLLSSTSQANEANVIVQPDETLTQNVSGVSVEEPAICSNSPRQENKLHKNDSSFELQGNDSHLPNSTDTELELQQNPHDLFTESAKDSNKNELLADPCQKDTEKNKLNCSVSSDFLEPEKMLLAPTGDGDQTNELSQVTEEKGVIESDGSVNRITSLSGKKRCIMETTSAWQIDSSGIVSGRSQSRKNTDYVPDDDDLLASILDGRRTSLLRIGPTPTLRETSLKRPKLIPRSSGPKRKVLLDDTTVLYAEYAFFTYLAVFCYLSSPKSLIMQSVIRQQLISTDDIKRMRKKAPCTRPEILMIERCSLEDEIFNEFIITGISSELNGLHKQRFLPATGQNNSYDEPPKESDNTRALEFVQEVQQIETTEQISITPEYGVGETRAPSCVSLTTEGMIIPSKDDKISLDDTSHIAVFAEGNDDYPLFVQQLVDETFQAGDVSSVMNEAQHISEYASAVSLDYAHDDSKGGIVDNNALSIANDPTTDAGAHDSISASIIHGSVGPLDTESQNEQEATNVVATSTRPLDTASLDEQENINVVAKCLTAEILGPAVDDAFHESYPSLTTNLSTIISEGNTSQDVIMDAAVDKFVTIVNQYENGSVLNALVDNEGQRSIHSEENFTTDAICLERPEMSPKTNIESENVPSAVGENSSFQEFNLESGMVVESTPMDLVTAKDYSDFCNTIDDNDTDDDDNDYHEENDVAHAEDASLENSGWSSRTRGVARFLKKVFDEESGHGRKSVAMDHLIAGKSRKEASRMFFETLRKSAGVGFQPVCRHLGSRRLQALEKQDARPRNLSDGERRSRSQRRRQ</sequence>
<evidence type="ECO:0000313" key="5">
    <source>
        <dbReference type="EMBL" id="KAG6503360.1"/>
    </source>
</evidence>
<keyword evidence="2" id="KW-0539">Nucleus</keyword>
<feature type="compositionally biased region" description="Basic and acidic residues" evidence="3">
    <location>
        <begin position="1302"/>
        <end position="1320"/>
    </location>
</feature>
<dbReference type="GO" id="GO:0007062">
    <property type="term" value="P:sister chromatid cohesion"/>
    <property type="evidence" value="ECO:0007669"/>
    <property type="project" value="InterPro"/>
</dbReference>
<evidence type="ECO:0000256" key="1">
    <source>
        <dbReference type="ARBA" id="ARBA00004123"/>
    </source>
</evidence>
<dbReference type="Proteomes" id="UP000734854">
    <property type="component" value="Unassembled WGS sequence"/>
</dbReference>
<dbReference type="GO" id="GO:1990414">
    <property type="term" value="P:replication-born double-strand break repair via sister chromatid exchange"/>
    <property type="evidence" value="ECO:0007669"/>
    <property type="project" value="TreeGrafter"/>
</dbReference>
<dbReference type="Pfam" id="PF04825">
    <property type="entry name" value="Rad21_Rec8_N"/>
    <property type="match status" value="1"/>
</dbReference>
<name>A0A8J5GC58_ZINOF</name>
<dbReference type="GO" id="GO:0008278">
    <property type="term" value="C:cohesin complex"/>
    <property type="evidence" value="ECO:0007669"/>
    <property type="project" value="InterPro"/>
</dbReference>
<dbReference type="PANTHER" id="PTHR12585:SF69">
    <property type="entry name" value="FI11703P"/>
    <property type="match status" value="1"/>
</dbReference>
<proteinExistence type="predicted"/>
<accession>A0A8J5GC58</accession>
<dbReference type="GO" id="GO:0003682">
    <property type="term" value="F:chromatin binding"/>
    <property type="evidence" value="ECO:0007669"/>
    <property type="project" value="TreeGrafter"/>
</dbReference>
<reference evidence="5 6" key="1">
    <citation type="submission" date="2020-08" db="EMBL/GenBank/DDBJ databases">
        <title>Plant Genome Project.</title>
        <authorList>
            <person name="Zhang R.-G."/>
        </authorList>
    </citation>
    <scope>NUCLEOTIDE SEQUENCE [LARGE SCALE GENOMIC DNA]</scope>
    <source>
        <tissue evidence="5">Rhizome</tissue>
    </source>
</reference>
<dbReference type="InterPro" id="IPR006910">
    <property type="entry name" value="Rad21_Rec8_N"/>
</dbReference>
<evidence type="ECO:0000259" key="4">
    <source>
        <dbReference type="Pfam" id="PF04825"/>
    </source>
</evidence>
<feature type="domain" description="Rad21/Rec8-like protein N-terminal" evidence="4">
    <location>
        <begin position="1"/>
        <end position="108"/>
    </location>
</feature>
<comment type="subcellular location">
    <subcellularLocation>
        <location evidence="1">Nucleus</location>
    </subcellularLocation>
</comment>
<dbReference type="GO" id="GO:0005634">
    <property type="term" value="C:nucleus"/>
    <property type="evidence" value="ECO:0007669"/>
    <property type="project" value="UniProtKB-SubCell"/>
</dbReference>
<evidence type="ECO:0000313" key="6">
    <source>
        <dbReference type="Proteomes" id="UP000734854"/>
    </source>
</evidence>
<feature type="region of interest" description="Disordered" evidence="3">
    <location>
        <begin position="1302"/>
        <end position="1327"/>
    </location>
</feature>
<keyword evidence="6" id="KW-1185">Reference proteome</keyword>
<dbReference type="EMBL" id="JACMSC010000010">
    <property type="protein sequence ID" value="KAG6503360.1"/>
    <property type="molecule type" value="Genomic_DNA"/>
</dbReference>
<protein>
    <recommendedName>
        <fullName evidence="4">Rad21/Rec8-like protein N-terminal domain-containing protein</fullName>
    </recommendedName>
</protein>
<evidence type="ECO:0000256" key="3">
    <source>
        <dbReference type="SAM" id="MobiDB-lite"/>
    </source>
</evidence>